<accession>A0ACB0JE38</accession>
<proteinExistence type="predicted"/>
<dbReference type="EMBL" id="CASHSV030000034">
    <property type="protein sequence ID" value="CAJ2642994.1"/>
    <property type="molecule type" value="Genomic_DNA"/>
</dbReference>
<sequence length="193" mass="21433">MKIQCDVCNKHQASLFCTADEAALCSACDHRVHHANKLASKHHRFSLNDLNSPNHLPLCDICHERKGFVFCQEDRAIVCKDCDLKTHAANEHTKKHNRFLLSGIKLLSHADTSLSPAPPAPPAAINKGSLVITNNEEAGSFTISEYLINTIPGWKFEDFIDSSSSFSSSPFDTILVPQAPQSSFYYSEKMDSR</sequence>
<keyword evidence="2" id="KW-1185">Reference proteome</keyword>
<name>A0ACB0JE38_TRIPR</name>
<reference evidence="1" key="1">
    <citation type="submission" date="2023-10" db="EMBL/GenBank/DDBJ databases">
        <authorList>
            <person name="Rodriguez Cubillos JULIANA M."/>
            <person name="De Vega J."/>
        </authorList>
    </citation>
    <scope>NUCLEOTIDE SEQUENCE</scope>
</reference>
<comment type="caution">
    <text evidence="1">The sequence shown here is derived from an EMBL/GenBank/DDBJ whole genome shotgun (WGS) entry which is preliminary data.</text>
</comment>
<evidence type="ECO:0000313" key="2">
    <source>
        <dbReference type="Proteomes" id="UP001177021"/>
    </source>
</evidence>
<gene>
    <name evidence="1" type="ORF">MILVUS5_LOCUS12336</name>
</gene>
<protein>
    <submittedName>
        <fullName evidence="1">Uncharacterized protein</fullName>
    </submittedName>
</protein>
<dbReference type="Proteomes" id="UP001177021">
    <property type="component" value="Unassembled WGS sequence"/>
</dbReference>
<organism evidence="1 2">
    <name type="scientific">Trifolium pratense</name>
    <name type="common">Red clover</name>
    <dbReference type="NCBI Taxonomy" id="57577"/>
    <lineage>
        <taxon>Eukaryota</taxon>
        <taxon>Viridiplantae</taxon>
        <taxon>Streptophyta</taxon>
        <taxon>Embryophyta</taxon>
        <taxon>Tracheophyta</taxon>
        <taxon>Spermatophyta</taxon>
        <taxon>Magnoliopsida</taxon>
        <taxon>eudicotyledons</taxon>
        <taxon>Gunneridae</taxon>
        <taxon>Pentapetalae</taxon>
        <taxon>rosids</taxon>
        <taxon>fabids</taxon>
        <taxon>Fabales</taxon>
        <taxon>Fabaceae</taxon>
        <taxon>Papilionoideae</taxon>
        <taxon>50 kb inversion clade</taxon>
        <taxon>NPAAA clade</taxon>
        <taxon>Hologalegina</taxon>
        <taxon>IRL clade</taxon>
        <taxon>Trifolieae</taxon>
        <taxon>Trifolium</taxon>
    </lineage>
</organism>
<evidence type="ECO:0000313" key="1">
    <source>
        <dbReference type="EMBL" id="CAJ2642994.1"/>
    </source>
</evidence>